<comment type="caution">
    <text evidence="1">The sequence shown here is derived from an EMBL/GenBank/DDBJ whole genome shotgun (WGS) entry which is preliminary data.</text>
</comment>
<proteinExistence type="predicted"/>
<organism evidence="1 2">
    <name type="scientific">Pycnococcus provasolii</name>
    <dbReference type="NCBI Taxonomy" id="41880"/>
    <lineage>
        <taxon>Eukaryota</taxon>
        <taxon>Viridiplantae</taxon>
        <taxon>Chlorophyta</taxon>
        <taxon>Pseudoscourfieldiophyceae</taxon>
        <taxon>Pseudoscourfieldiales</taxon>
        <taxon>Pycnococcaceae</taxon>
        <taxon>Pycnococcus</taxon>
    </lineage>
</organism>
<protein>
    <recommendedName>
        <fullName evidence="3">Cupin 2 conserved barrel domain-containing protein</fullName>
    </recommendedName>
</protein>
<evidence type="ECO:0000313" key="2">
    <source>
        <dbReference type="Proteomes" id="UP000660262"/>
    </source>
</evidence>
<reference evidence="1" key="1">
    <citation type="submission" date="2020-10" db="EMBL/GenBank/DDBJ databases">
        <title>Unveiling of a novel bifunctional photoreceptor, Dualchrome1, isolated from a cosmopolitan green alga.</title>
        <authorList>
            <person name="Suzuki S."/>
            <person name="Kawachi M."/>
        </authorList>
    </citation>
    <scope>NUCLEOTIDE SEQUENCE</scope>
    <source>
        <strain evidence="1">NIES 2893</strain>
    </source>
</reference>
<sequence>MAEIPKTTLLDYSTGTRKQFDEGAYADIVSTTGGYTSMCITIKPGFDWRKSVSPLLPGCPEWCPATHFGFMKSGCMKVKYEDGTEKTVNAGESYLIPPGHLPEVLGEEPAVMVEFSQSTAAVVDKMEK</sequence>
<keyword evidence="2" id="KW-1185">Reference proteome</keyword>
<dbReference type="Gene3D" id="2.60.120.10">
    <property type="entry name" value="Jelly Rolls"/>
    <property type="match status" value="1"/>
</dbReference>
<dbReference type="InterPro" id="IPR011051">
    <property type="entry name" value="RmlC_Cupin_sf"/>
</dbReference>
<dbReference type="OrthoDB" id="564081at2759"/>
<evidence type="ECO:0008006" key="3">
    <source>
        <dbReference type="Google" id="ProtNLM"/>
    </source>
</evidence>
<name>A0A830HTW4_9CHLO</name>
<dbReference type="AlphaFoldDB" id="A0A830HTW4"/>
<dbReference type="Proteomes" id="UP000660262">
    <property type="component" value="Unassembled WGS sequence"/>
</dbReference>
<accession>A0A830HTW4</accession>
<gene>
    <name evidence="1" type="ORF">PPROV_000914900</name>
</gene>
<dbReference type="EMBL" id="BNJQ01000029">
    <property type="protein sequence ID" value="GHP10418.1"/>
    <property type="molecule type" value="Genomic_DNA"/>
</dbReference>
<evidence type="ECO:0000313" key="1">
    <source>
        <dbReference type="EMBL" id="GHP10418.1"/>
    </source>
</evidence>
<dbReference type="SUPFAM" id="SSF51182">
    <property type="entry name" value="RmlC-like cupins"/>
    <property type="match status" value="1"/>
</dbReference>
<dbReference type="InterPro" id="IPR014710">
    <property type="entry name" value="RmlC-like_jellyroll"/>
</dbReference>